<dbReference type="FunFam" id="3.20.20.70:FF:000047">
    <property type="entry name" value="3-dehydroquinate dehydratase"/>
    <property type="match status" value="1"/>
</dbReference>
<keyword evidence="4 5" id="KW-0704">Schiff base</keyword>
<dbReference type="CDD" id="cd00502">
    <property type="entry name" value="DHQase_I"/>
    <property type="match status" value="1"/>
</dbReference>
<evidence type="ECO:0000313" key="6">
    <source>
        <dbReference type="EMBL" id="MBU9735445.1"/>
    </source>
</evidence>
<name>A0A949JYB6_9FIRM</name>
<feature type="binding site" evidence="5">
    <location>
        <position position="236"/>
    </location>
    <ligand>
        <name>3-dehydroquinate</name>
        <dbReference type="ChEBI" id="CHEBI:32364"/>
    </ligand>
</feature>
<dbReference type="EC" id="4.2.1.10" evidence="5"/>
<dbReference type="GO" id="GO:0003855">
    <property type="term" value="F:3-dehydroquinate dehydratase activity"/>
    <property type="evidence" value="ECO:0007669"/>
    <property type="project" value="UniProtKB-UniRule"/>
</dbReference>
<dbReference type="PANTHER" id="PTHR43699">
    <property type="entry name" value="3-DEHYDROQUINATE DEHYDRATASE"/>
    <property type="match status" value="1"/>
</dbReference>
<gene>
    <name evidence="5 6" type="primary">aroD</name>
    <name evidence="6" type="ORF">KTH89_02785</name>
</gene>
<dbReference type="GO" id="GO:0009423">
    <property type="term" value="P:chorismate biosynthetic process"/>
    <property type="evidence" value="ECO:0007669"/>
    <property type="project" value="UniProtKB-UniRule"/>
</dbReference>
<evidence type="ECO:0000256" key="1">
    <source>
        <dbReference type="ARBA" id="ARBA00001864"/>
    </source>
</evidence>
<comment type="caution">
    <text evidence="5">Lacks conserved residue(s) required for the propagation of feature annotation.</text>
</comment>
<comment type="similarity">
    <text evidence="5">Belongs to the type-I 3-dehydroquinase family.</text>
</comment>
<dbReference type="InterPro" id="IPR013785">
    <property type="entry name" value="Aldolase_TIM"/>
</dbReference>
<feature type="binding site" evidence="5">
    <location>
        <position position="82"/>
    </location>
    <ligand>
        <name>3-dehydroquinate</name>
        <dbReference type="ChEBI" id="CHEBI:32364"/>
    </ligand>
</feature>
<comment type="catalytic activity">
    <reaction evidence="1 5">
        <text>3-dehydroquinate = 3-dehydroshikimate + H2O</text>
        <dbReference type="Rhea" id="RHEA:21096"/>
        <dbReference type="ChEBI" id="CHEBI:15377"/>
        <dbReference type="ChEBI" id="CHEBI:16630"/>
        <dbReference type="ChEBI" id="CHEBI:32364"/>
        <dbReference type="EC" id="4.2.1.10"/>
    </reaction>
</comment>
<dbReference type="RefSeq" id="WP_238720541.1">
    <property type="nucleotide sequence ID" value="NZ_JAHQCW010000003.1"/>
</dbReference>
<feature type="binding site" evidence="5">
    <location>
        <position position="213"/>
    </location>
    <ligand>
        <name>3-dehydroquinate</name>
        <dbReference type="ChEBI" id="CHEBI:32364"/>
    </ligand>
</feature>
<evidence type="ECO:0000313" key="7">
    <source>
        <dbReference type="Proteomes" id="UP000712157"/>
    </source>
</evidence>
<keyword evidence="2 5" id="KW-0057">Aromatic amino acid biosynthesis</keyword>
<keyword evidence="3 5" id="KW-0456">Lyase</keyword>
<dbReference type="SUPFAM" id="SSF51569">
    <property type="entry name" value="Aldolase"/>
    <property type="match status" value="1"/>
</dbReference>
<evidence type="ECO:0000256" key="2">
    <source>
        <dbReference type="ARBA" id="ARBA00023141"/>
    </source>
</evidence>
<feature type="binding site" evidence="5">
    <location>
        <position position="232"/>
    </location>
    <ligand>
        <name>3-dehydroquinate</name>
        <dbReference type="ChEBI" id="CHEBI:32364"/>
    </ligand>
</feature>
<dbReference type="NCBIfam" id="TIGR01093">
    <property type="entry name" value="aroD"/>
    <property type="match status" value="1"/>
</dbReference>
<dbReference type="GO" id="GO:0009073">
    <property type="term" value="P:aromatic amino acid family biosynthetic process"/>
    <property type="evidence" value="ECO:0007669"/>
    <property type="project" value="UniProtKB-KW"/>
</dbReference>
<evidence type="ECO:0000256" key="5">
    <source>
        <dbReference type="HAMAP-Rule" id="MF_00214"/>
    </source>
</evidence>
<feature type="active site" description="Schiff-base intermediate with substrate" evidence="5">
    <location>
        <position position="170"/>
    </location>
</feature>
<proteinExistence type="inferred from homology"/>
<dbReference type="EMBL" id="JAHQCW010000003">
    <property type="protein sequence ID" value="MBU9735445.1"/>
    <property type="molecule type" value="Genomic_DNA"/>
</dbReference>
<dbReference type="AlphaFoldDB" id="A0A949JYB6"/>
<evidence type="ECO:0000256" key="3">
    <source>
        <dbReference type="ARBA" id="ARBA00023239"/>
    </source>
</evidence>
<protein>
    <recommendedName>
        <fullName evidence="5">3-dehydroquinate dehydratase</fullName>
        <shortName evidence="5">3-dehydroquinase</shortName>
        <ecNumber evidence="5">4.2.1.10</ecNumber>
    </recommendedName>
    <alternativeName>
        <fullName evidence="5">Type I DHQase</fullName>
    </alternativeName>
    <alternativeName>
        <fullName evidence="5">Type I dehydroquinase</fullName>
        <shortName evidence="5">DHQ1</shortName>
    </alternativeName>
</protein>
<comment type="caution">
    <text evidence="6">The sequence shown here is derived from an EMBL/GenBank/DDBJ whole genome shotgun (WGS) entry which is preliminary data.</text>
</comment>
<comment type="subunit">
    <text evidence="5">Homodimer.</text>
</comment>
<dbReference type="Proteomes" id="UP000712157">
    <property type="component" value="Unassembled WGS sequence"/>
</dbReference>
<feature type="active site" description="Proton donor/acceptor" evidence="5">
    <location>
        <position position="143"/>
    </location>
</feature>
<evidence type="ECO:0000256" key="4">
    <source>
        <dbReference type="ARBA" id="ARBA00023270"/>
    </source>
</evidence>
<comment type="pathway">
    <text evidence="5">Metabolic intermediate biosynthesis; chorismate biosynthesis; chorismate from D-erythrose 4-phosphate and phosphoenolpyruvate: step 3/7.</text>
</comment>
<reference evidence="6" key="1">
    <citation type="submission" date="2021-06" db="EMBL/GenBank/DDBJ databases">
        <title>Description of novel taxa of the family Lachnospiraceae.</title>
        <authorList>
            <person name="Chaplin A.V."/>
            <person name="Sokolova S.R."/>
            <person name="Pikina A.P."/>
            <person name="Korzhanova M."/>
            <person name="Belova V."/>
            <person name="Korostin D."/>
            <person name="Efimov B.A."/>
        </authorList>
    </citation>
    <scope>NUCLEOTIDE SEQUENCE</scope>
    <source>
        <strain evidence="6">ASD5720</strain>
    </source>
</reference>
<organism evidence="6 7">
    <name type="scientific">Diplocloster agilis</name>
    <dbReference type="NCBI Taxonomy" id="2850323"/>
    <lineage>
        <taxon>Bacteria</taxon>
        <taxon>Bacillati</taxon>
        <taxon>Bacillota</taxon>
        <taxon>Clostridia</taxon>
        <taxon>Lachnospirales</taxon>
        <taxon>Lachnospiraceae</taxon>
        <taxon>Diplocloster</taxon>
    </lineage>
</organism>
<keyword evidence="7" id="KW-1185">Reference proteome</keyword>
<dbReference type="InterPro" id="IPR001381">
    <property type="entry name" value="DHquinase_I"/>
</dbReference>
<dbReference type="GO" id="GO:0008652">
    <property type="term" value="P:amino acid biosynthetic process"/>
    <property type="evidence" value="ECO:0007669"/>
    <property type="project" value="UniProtKB-KW"/>
</dbReference>
<dbReference type="PANTHER" id="PTHR43699:SF1">
    <property type="entry name" value="3-DEHYDROQUINATE DEHYDRATASE"/>
    <property type="match status" value="1"/>
</dbReference>
<sequence length="254" mass="27387">MNPVIVRNIKIGEGRPKICVPLVGATEKEILGQAAELSGLPADIVEWRADWFEEVFDLVRVNQVLVKLREAAGGLPLLFTFRTAPEGGEKPISGDAYTELLIRSAQSGLIDLVDIEYFTVGEDMQKCLDAAHEAGVKVIASSHDFGGTPSKEEMVARLRTMQETGADISKLAVMPRSTKDVLALLDATQEMVSGYADRPVITMSMGGIGLISRLCGEEFGSSVTFGAAKRVSAPGQIPVTELESILKTIHENMQ</sequence>
<comment type="function">
    <text evidence="5">Involved in the third step of the chorismate pathway, which leads to the biosynthesis of aromatic amino acids. Catalyzes the cis-dehydration of 3-dehydroquinate (DHQ) and introduces the first double bond of the aromatic ring to yield 3-dehydroshikimate.</text>
</comment>
<dbReference type="HAMAP" id="MF_00214">
    <property type="entry name" value="AroD"/>
    <property type="match status" value="1"/>
</dbReference>
<dbReference type="InterPro" id="IPR050146">
    <property type="entry name" value="Type-I_3-dehydroquinase"/>
</dbReference>
<dbReference type="GO" id="GO:0046279">
    <property type="term" value="P:3,4-dihydroxybenzoate biosynthetic process"/>
    <property type="evidence" value="ECO:0007669"/>
    <property type="project" value="TreeGrafter"/>
</dbReference>
<dbReference type="Gene3D" id="3.20.20.70">
    <property type="entry name" value="Aldolase class I"/>
    <property type="match status" value="1"/>
</dbReference>
<dbReference type="Pfam" id="PF01487">
    <property type="entry name" value="DHquinase_I"/>
    <property type="match status" value="1"/>
</dbReference>
<accession>A0A949JYB6</accession>
<keyword evidence="5" id="KW-0028">Amino-acid biosynthesis</keyword>
<feature type="binding site" evidence="5">
    <location>
        <begin position="46"/>
        <end position="48"/>
    </location>
    <ligand>
        <name>3-dehydroquinate</name>
        <dbReference type="ChEBI" id="CHEBI:32364"/>
    </ligand>
</feature>